<feature type="transmembrane region" description="Helical" evidence="13">
    <location>
        <begin position="35"/>
        <end position="58"/>
    </location>
</feature>
<keyword evidence="11" id="KW-0739">Sodium transport</keyword>
<organism evidence="15 16">
    <name type="scientific">Bradyrhizobium frederickii</name>
    <dbReference type="NCBI Taxonomy" id="2560054"/>
    <lineage>
        <taxon>Bacteria</taxon>
        <taxon>Pseudomonadati</taxon>
        <taxon>Pseudomonadota</taxon>
        <taxon>Alphaproteobacteria</taxon>
        <taxon>Hyphomicrobiales</taxon>
        <taxon>Nitrobacteraceae</taxon>
        <taxon>Bradyrhizobium</taxon>
    </lineage>
</organism>
<dbReference type="Gene3D" id="6.10.140.1330">
    <property type="match status" value="1"/>
</dbReference>
<keyword evidence="3" id="KW-0813">Transport</keyword>
<feature type="transmembrane region" description="Helical" evidence="13">
    <location>
        <begin position="70"/>
        <end position="90"/>
    </location>
</feature>
<evidence type="ECO:0000256" key="7">
    <source>
        <dbReference type="ARBA" id="ARBA00022989"/>
    </source>
</evidence>
<evidence type="ECO:0000256" key="13">
    <source>
        <dbReference type="SAM" id="Phobius"/>
    </source>
</evidence>
<evidence type="ECO:0000256" key="8">
    <source>
        <dbReference type="ARBA" id="ARBA00023053"/>
    </source>
</evidence>
<feature type="region of interest" description="Disordered" evidence="12">
    <location>
        <begin position="416"/>
        <end position="438"/>
    </location>
</feature>
<keyword evidence="8" id="KW-0915">Sodium</keyword>
<keyword evidence="5" id="KW-1003">Cell membrane</keyword>
<keyword evidence="10 13" id="KW-0472">Membrane</keyword>
<accession>A0A4Y9KNN1</accession>
<dbReference type="Pfam" id="PF00999">
    <property type="entry name" value="Na_H_Exchanger"/>
    <property type="match status" value="1"/>
</dbReference>
<dbReference type="InterPro" id="IPR018422">
    <property type="entry name" value="Cation/H_exchanger_CPA1"/>
</dbReference>
<dbReference type="GO" id="GO:0015385">
    <property type="term" value="F:sodium:proton antiporter activity"/>
    <property type="evidence" value="ECO:0007669"/>
    <property type="project" value="InterPro"/>
</dbReference>
<evidence type="ECO:0000313" key="16">
    <source>
        <dbReference type="Proteomes" id="UP000298225"/>
    </source>
</evidence>
<dbReference type="GO" id="GO:0098719">
    <property type="term" value="P:sodium ion import across plasma membrane"/>
    <property type="evidence" value="ECO:0007669"/>
    <property type="project" value="TreeGrafter"/>
</dbReference>
<dbReference type="GO" id="GO:0051453">
    <property type="term" value="P:regulation of intracellular pH"/>
    <property type="evidence" value="ECO:0007669"/>
    <property type="project" value="TreeGrafter"/>
</dbReference>
<evidence type="ECO:0000256" key="3">
    <source>
        <dbReference type="ARBA" id="ARBA00022448"/>
    </source>
</evidence>
<feature type="transmembrane region" description="Helical" evidence="13">
    <location>
        <begin position="390"/>
        <end position="410"/>
    </location>
</feature>
<evidence type="ECO:0000256" key="1">
    <source>
        <dbReference type="ARBA" id="ARBA00004651"/>
    </source>
</evidence>
<keyword evidence="9" id="KW-0406">Ion transport</keyword>
<feature type="compositionally biased region" description="Polar residues" evidence="12">
    <location>
        <begin position="416"/>
        <end position="432"/>
    </location>
</feature>
<name>A0A4Y9KNN1_9BRAD</name>
<dbReference type="PANTHER" id="PTHR10110:SF195">
    <property type="entry name" value="NA(+)_H(+) ANTIPORTER NHAS2"/>
    <property type="match status" value="1"/>
</dbReference>
<proteinExistence type="inferred from homology"/>
<comment type="similarity">
    <text evidence="2">Belongs to the monovalent cation:proton antiporter 1 (CPA1) transporter (TC 2.A.36) family.</text>
</comment>
<feature type="domain" description="Cation/H+ exchanger transmembrane" evidence="14">
    <location>
        <begin position="14"/>
        <end position="410"/>
    </location>
</feature>
<evidence type="ECO:0000259" key="14">
    <source>
        <dbReference type="Pfam" id="PF00999"/>
    </source>
</evidence>
<keyword evidence="6 13" id="KW-0812">Transmembrane</keyword>
<evidence type="ECO:0000256" key="12">
    <source>
        <dbReference type="SAM" id="MobiDB-lite"/>
    </source>
</evidence>
<evidence type="ECO:0000256" key="2">
    <source>
        <dbReference type="ARBA" id="ARBA00007367"/>
    </source>
</evidence>
<evidence type="ECO:0000256" key="4">
    <source>
        <dbReference type="ARBA" id="ARBA00022449"/>
    </source>
</evidence>
<dbReference type="PANTHER" id="PTHR10110">
    <property type="entry name" value="SODIUM/HYDROGEN EXCHANGER"/>
    <property type="match status" value="1"/>
</dbReference>
<feature type="transmembrane region" description="Helical" evidence="13">
    <location>
        <begin position="134"/>
        <end position="153"/>
    </location>
</feature>
<dbReference type="GO" id="GO:0015386">
    <property type="term" value="F:potassium:proton antiporter activity"/>
    <property type="evidence" value="ECO:0007669"/>
    <property type="project" value="TreeGrafter"/>
</dbReference>
<sequence>MLSIMDLAAVLLTLSALFGWLNHKFLPLSHSVGLLVMSVVTSLILIGLDAVFPGLRLLDQLSDGMQRIDFAEIVVNGMLAFLLFAGSLHVDLATLRSRAVPVFLLAVFGTIISTAVVGVLFWGLARLTGFPVPFAWALVFGALISPTDPVAVLSTLRNANVPKELQVETEGEALFNDGVGIVLFTILLRFAASGEGASVSASEVGELLLREAGGGILLGVVTGYVAYRAMRLIDDYAVEVLITVALVTGTYALASHLHVSGPLSMVAAGLLIGDRGPRYAMSERTQRYVFALWTVVDEILNSVLFLLIGLETLILRFDPRTLLVATAAVPIVLFARFVSVGVQPLLFAWTRMLSLANAPFLTWGGVRGGISVALALSLPDTPAKPLILTATYAVVLFSIIVQGSTLGLVARRTVRSGSKSDPSVQPDMTSPSAPRARQ</sequence>
<dbReference type="RefSeq" id="WP_135171794.1">
    <property type="nucleotide sequence ID" value="NZ_SPQU01000074.1"/>
</dbReference>
<feature type="transmembrane region" description="Helical" evidence="13">
    <location>
        <begin position="360"/>
        <end position="378"/>
    </location>
</feature>
<evidence type="ECO:0000256" key="10">
    <source>
        <dbReference type="ARBA" id="ARBA00023136"/>
    </source>
</evidence>
<comment type="subcellular location">
    <subcellularLocation>
        <location evidence="1">Cell membrane</location>
        <topology evidence="1">Multi-pass membrane protein</topology>
    </subcellularLocation>
</comment>
<keyword evidence="4" id="KW-0050">Antiport</keyword>
<gene>
    <name evidence="15" type="ORF">E4K66_39170</name>
</gene>
<evidence type="ECO:0000313" key="15">
    <source>
        <dbReference type="EMBL" id="TFV28193.1"/>
    </source>
</evidence>
<evidence type="ECO:0000256" key="6">
    <source>
        <dbReference type="ARBA" id="ARBA00022692"/>
    </source>
</evidence>
<dbReference type="AlphaFoldDB" id="A0A4Y9KNN1"/>
<evidence type="ECO:0000256" key="5">
    <source>
        <dbReference type="ARBA" id="ARBA00022475"/>
    </source>
</evidence>
<feature type="transmembrane region" description="Helical" evidence="13">
    <location>
        <begin position="173"/>
        <end position="192"/>
    </location>
</feature>
<feature type="transmembrane region" description="Helical" evidence="13">
    <location>
        <begin position="102"/>
        <end position="122"/>
    </location>
</feature>
<dbReference type="GO" id="GO:0005886">
    <property type="term" value="C:plasma membrane"/>
    <property type="evidence" value="ECO:0007669"/>
    <property type="project" value="UniProtKB-SubCell"/>
</dbReference>
<feature type="transmembrane region" description="Helical" evidence="13">
    <location>
        <begin position="322"/>
        <end position="348"/>
    </location>
</feature>
<protein>
    <submittedName>
        <fullName evidence="15">Sodium:proton antiporter</fullName>
    </submittedName>
</protein>
<keyword evidence="7 13" id="KW-1133">Transmembrane helix</keyword>
<feature type="transmembrane region" description="Helical" evidence="13">
    <location>
        <begin position="212"/>
        <end position="230"/>
    </location>
</feature>
<reference evidence="15 16" key="1">
    <citation type="submission" date="2019-03" db="EMBL/GenBank/DDBJ databases">
        <title>Bradyrhizobium strains diversity isolated from Chamaecrista fasciculata.</title>
        <authorList>
            <person name="Urquiaga M.C.O."/>
            <person name="Hungria M."/>
            <person name="Delamuta J.R.M."/>
        </authorList>
    </citation>
    <scope>NUCLEOTIDE SEQUENCE [LARGE SCALE GENOMIC DNA]</scope>
    <source>
        <strain evidence="15 16">CNPSo 3424</strain>
    </source>
</reference>
<evidence type="ECO:0000256" key="9">
    <source>
        <dbReference type="ARBA" id="ARBA00023065"/>
    </source>
</evidence>
<dbReference type="InterPro" id="IPR006153">
    <property type="entry name" value="Cation/H_exchanger_TM"/>
</dbReference>
<keyword evidence="16" id="KW-1185">Reference proteome</keyword>
<dbReference type="Proteomes" id="UP000298225">
    <property type="component" value="Unassembled WGS sequence"/>
</dbReference>
<dbReference type="OrthoDB" id="9774146at2"/>
<comment type="caution">
    <text evidence="15">The sequence shown here is derived from an EMBL/GenBank/DDBJ whole genome shotgun (WGS) entry which is preliminary data.</text>
</comment>
<evidence type="ECO:0000256" key="11">
    <source>
        <dbReference type="ARBA" id="ARBA00023201"/>
    </source>
</evidence>
<feature type="transmembrane region" description="Helical" evidence="13">
    <location>
        <begin position="288"/>
        <end position="310"/>
    </location>
</feature>
<dbReference type="EMBL" id="SPQU01000074">
    <property type="protein sequence ID" value="TFV28193.1"/>
    <property type="molecule type" value="Genomic_DNA"/>
</dbReference>